<name>F6DQM4_DESRL</name>
<dbReference type="AlphaFoldDB" id="F6DQM4"/>
<dbReference type="Pfam" id="PF00294">
    <property type="entry name" value="PfkB"/>
    <property type="match status" value="1"/>
</dbReference>
<dbReference type="STRING" id="696281.Desru_3821"/>
<dbReference type="Proteomes" id="UP000009234">
    <property type="component" value="Chromosome"/>
</dbReference>
<reference evidence="8" key="1">
    <citation type="submission" date="2011-05" db="EMBL/GenBank/DDBJ databases">
        <title>Complete sequence of Desulfotomaculum ruminis DSM 2154.</title>
        <authorList>
            <person name="Lucas S."/>
            <person name="Copeland A."/>
            <person name="Lapidus A."/>
            <person name="Cheng J.-F."/>
            <person name="Goodwin L."/>
            <person name="Pitluck S."/>
            <person name="Lu M."/>
            <person name="Detter J.C."/>
            <person name="Han C."/>
            <person name="Tapia R."/>
            <person name="Land M."/>
            <person name="Hauser L."/>
            <person name="Kyrpides N."/>
            <person name="Ivanova N."/>
            <person name="Mikhailova N."/>
            <person name="Pagani I."/>
            <person name="Stams A.J.M."/>
            <person name="Plugge C.M."/>
            <person name="Muyzer G."/>
            <person name="Kuever J."/>
            <person name="Parshina S.N."/>
            <person name="Ivanova A.E."/>
            <person name="Nazina T.N."/>
            <person name="Brambilla E."/>
            <person name="Spring S."/>
            <person name="Klenk H.-P."/>
            <person name="Woyke T."/>
        </authorList>
    </citation>
    <scope>NUCLEOTIDE SEQUENCE [LARGE SCALE GENOMIC DNA]</scope>
    <source>
        <strain evidence="8">ATCC 23193 / DSM 2154 / NCIB 8452 / DL</strain>
    </source>
</reference>
<dbReference type="GO" id="GO:0005524">
    <property type="term" value="F:ATP binding"/>
    <property type="evidence" value="ECO:0007669"/>
    <property type="project" value="UniProtKB-KW"/>
</dbReference>
<dbReference type="EMBL" id="CP002780">
    <property type="protein sequence ID" value="AEG62021.1"/>
    <property type="molecule type" value="Genomic_DNA"/>
</dbReference>
<dbReference type="PANTHER" id="PTHR43085:SF1">
    <property type="entry name" value="PSEUDOURIDINE KINASE-RELATED"/>
    <property type="match status" value="1"/>
</dbReference>
<proteinExistence type="inferred from homology"/>
<keyword evidence="4" id="KW-0418">Kinase</keyword>
<feature type="domain" description="Carbohydrate kinase PfkB" evidence="6">
    <location>
        <begin position="34"/>
        <end position="297"/>
    </location>
</feature>
<dbReference type="HOGENOM" id="CLU_027634_6_0_9"/>
<evidence type="ECO:0000256" key="5">
    <source>
        <dbReference type="ARBA" id="ARBA00022840"/>
    </source>
</evidence>
<accession>F6DQM4</accession>
<organism evidence="7 8">
    <name type="scientific">Desulforamulus ruminis (strain ATCC 23193 / DSM 2154 / NCIMB 8452 / DL)</name>
    <name type="common">Desulfotomaculum ruminis</name>
    <dbReference type="NCBI Taxonomy" id="696281"/>
    <lineage>
        <taxon>Bacteria</taxon>
        <taxon>Bacillati</taxon>
        <taxon>Bacillota</taxon>
        <taxon>Clostridia</taxon>
        <taxon>Eubacteriales</taxon>
        <taxon>Peptococcaceae</taxon>
        <taxon>Desulforamulus</taxon>
    </lineage>
</organism>
<keyword evidence="2" id="KW-0808">Transferase</keyword>
<protein>
    <submittedName>
        <fullName evidence="7">PfkB domain protein</fullName>
    </submittedName>
</protein>
<comment type="similarity">
    <text evidence="1">Belongs to the carbohydrate kinase PfkB family.</text>
</comment>
<reference evidence="7 8" key="2">
    <citation type="journal article" date="2012" name="Stand. Genomic Sci.">
        <title>Complete genome sequence of the sulfate-reducing firmicute Desulfotomaculum ruminis type strain (DL(T)).</title>
        <authorList>
            <person name="Spring S."/>
            <person name="Visser M."/>
            <person name="Lu M."/>
            <person name="Copeland A."/>
            <person name="Lapidus A."/>
            <person name="Lucas S."/>
            <person name="Cheng J.F."/>
            <person name="Han C."/>
            <person name="Tapia R."/>
            <person name="Goodwin L.A."/>
            <person name="Pitluck S."/>
            <person name="Ivanova N."/>
            <person name="Land M."/>
            <person name="Hauser L."/>
            <person name="Larimer F."/>
            <person name="Rohde M."/>
            <person name="Goker M."/>
            <person name="Detter J.C."/>
            <person name="Kyrpides N.C."/>
            <person name="Woyke T."/>
            <person name="Schaap P.J."/>
            <person name="Plugge C.M."/>
            <person name="Muyzer G."/>
            <person name="Kuever J."/>
            <person name="Pereira I.A."/>
            <person name="Parshina S.N."/>
            <person name="Bernier-Latmani R."/>
            <person name="Stams A.J."/>
            <person name="Klenk H.P."/>
        </authorList>
    </citation>
    <scope>NUCLEOTIDE SEQUENCE [LARGE SCALE GENOMIC DNA]</scope>
    <source>
        <strain evidence="8">ATCC 23193 / DSM 2154 / NCIB 8452 / DL</strain>
    </source>
</reference>
<evidence type="ECO:0000259" key="6">
    <source>
        <dbReference type="Pfam" id="PF00294"/>
    </source>
</evidence>
<evidence type="ECO:0000256" key="3">
    <source>
        <dbReference type="ARBA" id="ARBA00022741"/>
    </source>
</evidence>
<dbReference type="RefSeq" id="WP_013843766.1">
    <property type="nucleotide sequence ID" value="NC_015589.1"/>
</dbReference>
<keyword evidence="5" id="KW-0067">ATP-binding</keyword>
<sequence>MSEIIIIGEILVEVMAKHLNQRFDQTGEFLGPFPSGAPAIFIDQATKTGSSCAIVAKVGNDGFGRLNIERLQRDGVDVQYIQTVAEKTTGIAFVTYRENGDREFIFTLKDSAAACINRQDITEAMFQGCKYYQINGCSAFNEEMMATIKKAVFLAKAQNARIAFDPNIRKELLEDENFKQFIDFILKNTDVFLPGEEELRFITGLEDEEQAVRKILEQNVRYVVVKRGKRGCRVYDQQSYFDAAPFQVEEVDPTGAGDCFAGTLISLLNQGKSIQEAVLFANAAGAYAVTQKGPMEGTATLEELKAFMRSKGGETRCL</sequence>
<dbReference type="InterPro" id="IPR050306">
    <property type="entry name" value="PfkB_Carbo_kinase"/>
</dbReference>
<evidence type="ECO:0000313" key="8">
    <source>
        <dbReference type="Proteomes" id="UP000009234"/>
    </source>
</evidence>
<dbReference type="PANTHER" id="PTHR43085">
    <property type="entry name" value="HEXOKINASE FAMILY MEMBER"/>
    <property type="match status" value="1"/>
</dbReference>
<keyword evidence="3" id="KW-0547">Nucleotide-binding</keyword>
<dbReference type="Gene3D" id="3.40.1190.20">
    <property type="match status" value="1"/>
</dbReference>
<evidence type="ECO:0000256" key="1">
    <source>
        <dbReference type="ARBA" id="ARBA00010688"/>
    </source>
</evidence>
<dbReference type="SUPFAM" id="SSF53613">
    <property type="entry name" value="Ribokinase-like"/>
    <property type="match status" value="1"/>
</dbReference>
<dbReference type="InterPro" id="IPR029056">
    <property type="entry name" value="Ribokinase-like"/>
</dbReference>
<evidence type="ECO:0000256" key="2">
    <source>
        <dbReference type="ARBA" id="ARBA00022679"/>
    </source>
</evidence>
<dbReference type="eggNOG" id="COG0524">
    <property type="taxonomic scope" value="Bacteria"/>
</dbReference>
<dbReference type="GO" id="GO:0016301">
    <property type="term" value="F:kinase activity"/>
    <property type="evidence" value="ECO:0007669"/>
    <property type="project" value="UniProtKB-KW"/>
</dbReference>
<dbReference type="InterPro" id="IPR011611">
    <property type="entry name" value="PfkB_dom"/>
</dbReference>
<evidence type="ECO:0000313" key="7">
    <source>
        <dbReference type="EMBL" id="AEG62021.1"/>
    </source>
</evidence>
<gene>
    <name evidence="7" type="ordered locus">Desru_3821</name>
</gene>
<evidence type="ECO:0000256" key="4">
    <source>
        <dbReference type="ARBA" id="ARBA00022777"/>
    </source>
</evidence>
<dbReference type="CDD" id="cd01166">
    <property type="entry name" value="KdgK"/>
    <property type="match status" value="1"/>
</dbReference>
<keyword evidence="8" id="KW-1185">Reference proteome</keyword>
<dbReference type="KEGG" id="dru:Desru_3821"/>
<dbReference type="OrthoDB" id="9813569at2"/>